<dbReference type="InterPro" id="IPR033132">
    <property type="entry name" value="GH_1_N_CS"/>
</dbReference>
<sequence length="450" mass="51962">MTAFPKTFIFATATAAYQVEGGYDDDGRGRSTWDEIREESGRIADGSDPRLSCDARHKYKEDVQILKQLNVTHYRFSISWSRVFSDGTATSLNEPGIGYYRALCEELVANGILPIVTLFHTDLPLEIFDKGSWLNTETIHNFVSLCEVCFERLGDLVPYWITFNEIGHQAWYAVAKFDNLPWHCPNRPQPQEDAEKNTVSVTAHNMLLAHAQVYRLYEEKFKVFQKGQVGITNSGRWCVPNSESPEDKEACGRALDWNLNWTIEPILKDDYPRTMRQRLPWLPTFNEEQRRLLKNSIDFLGINYYISTTIKTLKKSEDGPSIFERHAGYDYGKERWDKICGETWIRNAPDGLQQLLNYLKDNFDNLPVLITENGCMDRLDAEGDPLKDDYRVVYLSDHLTLRNGCNVIGFTAWSLMDNFEWDDGFSYRFGLFRVDFVSPSKPRVIKKSGK</sequence>
<dbReference type="PRINTS" id="PR00131">
    <property type="entry name" value="GLHYDRLASE1"/>
</dbReference>
<keyword evidence="6" id="KW-1185">Reference proteome</keyword>
<organism evidence="5 6">
    <name type="scientific">Caenorhabditis auriculariae</name>
    <dbReference type="NCBI Taxonomy" id="2777116"/>
    <lineage>
        <taxon>Eukaryota</taxon>
        <taxon>Metazoa</taxon>
        <taxon>Ecdysozoa</taxon>
        <taxon>Nematoda</taxon>
        <taxon>Chromadorea</taxon>
        <taxon>Rhabditida</taxon>
        <taxon>Rhabditina</taxon>
        <taxon>Rhabditomorpha</taxon>
        <taxon>Rhabditoidea</taxon>
        <taxon>Rhabditidae</taxon>
        <taxon>Peloderinae</taxon>
        <taxon>Caenorhabditis</taxon>
    </lineage>
</organism>
<evidence type="ECO:0000313" key="6">
    <source>
        <dbReference type="Proteomes" id="UP000835052"/>
    </source>
</evidence>
<accession>A0A8S1HN53</accession>
<comment type="similarity">
    <text evidence="1 4">Belongs to the glycosyl hydrolase 1 family.</text>
</comment>
<dbReference type="Gene3D" id="3.20.20.80">
    <property type="entry name" value="Glycosidases"/>
    <property type="match status" value="1"/>
</dbReference>
<reference evidence="5" key="1">
    <citation type="submission" date="2020-10" db="EMBL/GenBank/DDBJ databases">
        <authorList>
            <person name="Kikuchi T."/>
        </authorList>
    </citation>
    <scope>NUCLEOTIDE SEQUENCE</scope>
    <source>
        <strain evidence="5">NKZ352</strain>
    </source>
</reference>
<evidence type="ECO:0000256" key="4">
    <source>
        <dbReference type="RuleBase" id="RU003690"/>
    </source>
</evidence>
<keyword evidence="2" id="KW-0378">Hydrolase</keyword>
<dbReference type="GO" id="GO:0005975">
    <property type="term" value="P:carbohydrate metabolic process"/>
    <property type="evidence" value="ECO:0007669"/>
    <property type="project" value="InterPro"/>
</dbReference>
<gene>
    <name evidence="5" type="ORF">CAUJ_LOCUS10509</name>
</gene>
<dbReference type="EMBL" id="CAJGYM010000046">
    <property type="protein sequence ID" value="CAD6194590.1"/>
    <property type="molecule type" value="Genomic_DNA"/>
</dbReference>
<evidence type="ECO:0000256" key="1">
    <source>
        <dbReference type="ARBA" id="ARBA00010838"/>
    </source>
</evidence>
<dbReference type="PROSITE" id="PS00653">
    <property type="entry name" value="GLYCOSYL_HYDROL_F1_2"/>
    <property type="match status" value="1"/>
</dbReference>
<dbReference type="GO" id="GO:0008422">
    <property type="term" value="F:beta-glucosidase activity"/>
    <property type="evidence" value="ECO:0007669"/>
    <property type="project" value="TreeGrafter"/>
</dbReference>
<evidence type="ECO:0000313" key="5">
    <source>
        <dbReference type="EMBL" id="CAD6194590.1"/>
    </source>
</evidence>
<dbReference type="PANTHER" id="PTHR10353">
    <property type="entry name" value="GLYCOSYL HYDROLASE"/>
    <property type="match status" value="1"/>
</dbReference>
<comment type="caution">
    <text evidence="5">The sequence shown here is derived from an EMBL/GenBank/DDBJ whole genome shotgun (WGS) entry which is preliminary data.</text>
</comment>
<dbReference type="InterPro" id="IPR001360">
    <property type="entry name" value="Glyco_hydro_1"/>
</dbReference>
<name>A0A8S1HN53_9PELO</name>
<proteinExistence type="inferred from homology"/>
<keyword evidence="3" id="KW-0326">Glycosidase</keyword>
<dbReference type="InterPro" id="IPR017853">
    <property type="entry name" value="GH"/>
</dbReference>
<dbReference type="FunFam" id="3.20.20.80:FF:000099">
    <property type="entry name" value="Lactase-phlorizin hydrolase, putative"/>
    <property type="match status" value="1"/>
</dbReference>
<dbReference type="Proteomes" id="UP000835052">
    <property type="component" value="Unassembled WGS sequence"/>
</dbReference>
<dbReference type="Pfam" id="PF00232">
    <property type="entry name" value="Glyco_hydro_1"/>
    <property type="match status" value="1"/>
</dbReference>
<evidence type="ECO:0000256" key="2">
    <source>
        <dbReference type="ARBA" id="ARBA00022801"/>
    </source>
</evidence>
<dbReference type="AlphaFoldDB" id="A0A8S1HN53"/>
<dbReference type="PANTHER" id="PTHR10353:SF36">
    <property type="entry name" value="LP05116P"/>
    <property type="match status" value="1"/>
</dbReference>
<dbReference type="SUPFAM" id="SSF51445">
    <property type="entry name" value="(Trans)glycosidases"/>
    <property type="match status" value="1"/>
</dbReference>
<dbReference type="OrthoDB" id="65569at2759"/>
<evidence type="ECO:0000256" key="3">
    <source>
        <dbReference type="ARBA" id="ARBA00023295"/>
    </source>
</evidence>
<protein>
    <submittedName>
        <fullName evidence="5">Uncharacterized protein</fullName>
    </submittedName>
</protein>